<dbReference type="RefSeq" id="WP_204412723.1">
    <property type="nucleotide sequence ID" value="NZ_JAFBED010000001.1"/>
</dbReference>
<evidence type="ECO:0000313" key="2">
    <source>
        <dbReference type="Proteomes" id="UP000737402"/>
    </source>
</evidence>
<dbReference type="EMBL" id="JAFBED010000001">
    <property type="protein sequence ID" value="MBM7618446.1"/>
    <property type="molecule type" value="Genomic_DNA"/>
</dbReference>
<dbReference type="InterPro" id="IPR029058">
    <property type="entry name" value="AB_hydrolase_fold"/>
</dbReference>
<sequence length="477" mass="53144">MPLSKLTEKEKNILLQLSYLDLPPHLEVEDIPLTIEEILYEVENNIDINESNPRLENIRSFIESESYENSNLAKVELVGYQNHNPNDGNNTNGESHSGFVGYAYKDDSGNATAVFRGSENPGDLDNLKTDWSENGQAFFGMETVQQREANEFYANHVALHDGEKNVLGHSKGGNLASYVYVNNLDDNIKGYVINGAPLWWWGLNDTQKEGLKNAEAFSFIVYDGDIVSQLGYAPYVSLRVALDKKTGEYTDPFYPHAETSVAFDENGNLVNVKPGGSFISDIQDFHLFYENIESAVKGFVTSKAEQIMTAISDGAKYIIAAIDKGLTDAANFIKEQTISLINKIETMSKSLENKVRGFFEDVGKKASDLFGKVVSGVSGFFGGTSLPQEPYIKVDLHRLVYYSSRLQSIKSRTNHVNSLIHSLYGEVGIFGLDNLIKADILSAMNNNINQNIAYLNQAREFLQKKESYLVSKANSLR</sequence>
<comment type="caution">
    <text evidence="1">The sequence shown here is derived from an EMBL/GenBank/DDBJ whole genome shotgun (WGS) entry which is preliminary data.</text>
</comment>
<dbReference type="Pfam" id="PF11187">
    <property type="entry name" value="Mbeg1-like"/>
    <property type="match status" value="1"/>
</dbReference>
<reference evidence="1 2" key="1">
    <citation type="submission" date="2021-01" db="EMBL/GenBank/DDBJ databases">
        <title>Genomic Encyclopedia of Type Strains, Phase IV (KMG-IV): sequencing the most valuable type-strain genomes for metagenomic binning, comparative biology and taxonomic classification.</title>
        <authorList>
            <person name="Goeker M."/>
        </authorList>
    </citation>
    <scope>NUCLEOTIDE SEQUENCE [LARGE SCALE GENOMIC DNA]</scope>
    <source>
        <strain evidence="1 2">DSM 25879</strain>
    </source>
</reference>
<evidence type="ECO:0008006" key="3">
    <source>
        <dbReference type="Google" id="ProtNLM"/>
    </source>
</evidence>
<protein>
    <recommendedName>
        <fullName evidence="3">DUF2974 domain-containing protein</fullName>
    </recommendedName>
</protein>
<organism evidence="1 2">
    <name type="scientific">Sutcliffiella tianshenii</name>
    <dbReference type="NCBI Taxonomy" id="1463404"/>
    <lineage>
        <taxon>Bacteria</taxon>
        <taxon>Bacillati</taxon>
        <taxon>Bacillota</taxon>
        <taxon>Bacilli</taxon>
        <taxon>Bacillales</taxon>
        <taxon>Bacillaceae</taxon>
        <taxon>Sutcliffiella</taxon>
    </lineage>
</organism>
<dbReference type="Gene3D" id="1.20.120.20">
    <property type="entry name" value="Apolipoprotein"/>
    <property type="match status" value="1"/>
</dbReference>
<evidence type="ECO:0000313" key="1">
    <source>
        <dbReference type="EMBL" id="MBM7618446.1"/>
    </source>
</evidence>
<dbReference type="SUPFAM" id="SSF53474">
    <property type="entry name" value="alpha/beta-Hydrolases"/>
    <property type="match status" value="1"/>
</dbReference>
<dbReference type="InterPro" id="IPR024499">
    <property type="entry name" value="Mbeg1-like"/>
</dbReference>
<accession>A0ABS2NUV7</accession>
<dbReference type="Proteomes" id="UP000737402">
    <property type="component" value="Unassembled WGS sequence"/>
</dbReference>
<proteinExistence type="predicted"/>
<keyword evidence="2" id="KW-1185">Reference proteome</keyword>
<name>A0ABS2NUV7_9BACI</name>
<gene>
    <name evidence="1" type="ORF">JOC95_000288</name>
</gene>